<organism evidence="2 3">
    <name type="scientific">Antricoccus suffuscus</name>
    <dbReference type="NCBI Taxonomy" id="1629062"/>
    <lineage>
        <taxon>Bacteria</taxon>
        <taxon>Bacillati</taxon>
        <taxon>Actinomycetota</taxon>
        <taxon>Actinomycetes</taxon>
        <taxon>Geodermatophilales</taxon>
        <taxon>Antricoccaceae</taxon>
        <taxon>Antricoccus</taxon>
    </lineage>
</organism>
<evidence type="ECO:0000313" key="2">
    <source>
        <dbReference type="EMBL" id="PRZ41301.1"/>
    </source>
</evidence>
<accession>A0A2T0ZY71</accession>
<comment type="caution">
    <text evidence="2">The sequence shown here is derived from an EMBL/GenBank/DDBJ whole genome shotgun (WGS) entry which is preliminary data.</text>
</comment>
<proteinExistence type="predicted"/>
<protein>
    <submittedName>
        <fullName evidence="2">Uncharacterized protein</fullName>
    </submittedName>
</protein>
<evidence type="ECO:0000256" key="1">
    <source>
        <dbReference type="SAM" id="MobiDB-lite"/>
    </source>
</evidence>
<dbReference type="EMBL" id="PVUE01000010">
    <property type="protein sequence ID" value="PRZ41301.1"/>
    <property type="molecule type" value="Genomic_DNA"/>
</dbReference>
<dbReference type="Proteomes" id="UP000237752">
    <property type="component" value="Unassembled WGS sequence"/>
</dbReference>
<dbReference type="AlphaFoldDB" id="A0A2T0ZY71"/>
<gene>
    <name evidence="2" type="ORF">CLV47_11026</name>
</gene>
<feature type="region of interest" description="Disordered" evidence="1">
    <location>
        <begin position="42"/>
        <end position="68"/>
    </location>
</feature>
<keyword evidence="3" id="KW-1185">Reference proteome</keyword>
<reference evidence="2 3" key="1">
    <citation type="submission" date="2018-03" db="EMBL/GenBank/DDBJ databases">
        <title>Genomic Encyclopedia of Archaeal and Bacterial Type Strains, Phase II (KMG-II): from individual species to whole genera.</title>
        <authorList>
            <person name="Goeker M."/>
        </authorList>
    </citation>
    <scope>NUCLEOTIDE SEQUENCE [LARGE SCALE GENOMIC DNA]</scope>
    <source>
        <strain evidence="2 3">DSM 100065</strain>
    </source>
</reference>
<name>A0A2T0ZY71_9ACTN</name>
<sequence>MPDIHRIPALRRGQPWSSRMQIATGLMIATVAVVGGCTSPGSADPGGAHAPSPTSVSADNGVKPNSADTVQKQCSLALTSAADFMPTWKSLANQGTSPSLEQRQALAAEIQMSIDQLADQLAKITDSTLASDIQDLQGEMGNLVSALNAGTGVDLAAYNKAVGTAKEFCDK</sequence>
<evidence type="ECO:0000313" key="3">
    <source>
        <dbReference type="Proteomes" id="UP000237752"/>
    </source>
</evidence>